<keyword evidence="1" id="KW-0732">Signal</keyword>
<dbReference type="InterPro" id="IPR026464">
    <property type="entry name" value="NosD_copper_fam"/>
</dbReference>
<evidence type="ECO:0000313" key="4">
    <source>
        <dbReference type="Proteomes" id="UP000295334"/>
    </source>
</evidence>
<dbReference type="Proteomes" id="UP000295334">
    <property type="component" value="Unassembled WGS sequence"/>
</dbReference>
<evidence type="ECO:0000259" key="2">
    <source>
        <dbReference type="Pfam" id="PF05048"/>
    </source>
</evidence>
<dbReference type="AlphaFoldDB" id="A0A4R1B8D9"/>
<feature type="signal peptide" evidence="1">
    <location>
        <begin position="1"/>
        <end position="18"/>
    </location>
</feature>
<dbReference type="SMART" id="SM00710">
    <property type="entry name" value="PbH1"/>
    <property type="match status" value="9"/>
</dbReference>
<dbReference type="InterPro" id="IPR011050">
    <property type="entry name" value="Pectin_lyase_fold/virulence"/>
</dbReference>
<dbReference type="NCBIfam" id="TIGR04247">
    <property type="entry name" value="NosD_copper_fam"/>
    <property type="match status" value="1"/>
</dbReference>
<dbReference type="InterPro" id="IPR007742">
    <property type="entry name" value="NosD_dom"/>
</dbReference>
<organism evidence="3 4">
    <name type="scientific">Flaviaesturariibacter flavus</name>
    <dbReference type="NCBI Taxonomy" id="2502780"/>
    <lineage>
        <taxon>Bacteria</taxon>
        <taxon>Pseudomonadati</taxon>
        <taxon>Bacteroidota</taxon>
        <taxon>Chitinophagia</taxon>
        <taxon>Chitinophagales</taxon>
        <taxon>Chitinophagaceae</taxon>
        <taxon>Flaviaestuariibacter</taxon>
    </lineage>
</organism>
<sequence>MRALLLYLFLLATGSAFGRTIEVGATKAVCSLRRGIALAHSGDTVLLHAGTYREGNIIISKPLTLIGIGGPVLDGQGRFEQLTISGERIRVRGLRFTGTGYSSMNDNAAISIIDARFVTIEGNCIERAYFAIHVANASYCTIANNRIAGIPRTEQTSGNGIHLWKCARMLVQHNDVQGHRDGIYFEFVTASEIRRNYSHDNIRYGLHFMFSNNDAYEANTFASNGAGVAVMYSNHVRMERNFFRRNWGANAYGLLLKEISDAQIRENVFEANTAGIMMESTNRVEVLANAFRSNGWALRISASCNENTVCLNNFQGNTFDVATNGDLMLNRFFNNYWDKYDGYDLNRDGKGDVPYHPVSLYSMVIERNPQSVMLLRSFMVTLLDKAEKAMPSLTPGQMVDAAPLMKPYRYDRH</sequence>
<dbReference type="SUPFAM" id="SSF51126">
    <property type="entry name" value="Pectin lyase-like"/>
    <property type="match status" value="1"/>
</dbReference>
<proteinExistence type="predicted"/>
<keyword evidence="4" id="KW-1185">Reference proteome</keyword>
<dbReference type="EMBL" id="SJZI01000052">
    <property type="protein sequence ID" value="TCJ12199.1"/>
    <property type="molecule type" value="Genomic_DNA"/>
</dbReference>
<dbReference type="Pfam" id="PF05048">
    <property type="entry name" value="NosD"/>
    <property type="match status" value="1"/>
</dbReference>
<gene>
    <name evidence="3" type="primary">nosD</name>
    <name evidence="3" type="ORF">EPD60_16355</name>
</gene>
<protein>
    <submittedName>
        <fullName evidence="3">Nitrous oxide reductase family maturation protein NosD</fullName>
    </submittedName>
</protein>
<evidence type="ECO:0000313" key="3">
    <source>
        <dbReference type="EMBL" id="TCJ12199.1"/>
    </source>
</evidence>
<name>A0A4R1B8D9_9BACT</name>
<dbReference type="OrthoDB" id="9767990at2"/>
<dbReference type="Gene3D" id="2.160.20.10">
    <property type="entry name" value="Single-stranded right-handed beta-helix, Pectin lyase-like"/>
    <property type="match status" value="1"/>
</dbReference>
<dbReference type="InterPro" id="IPR006626">
    <property type="entry name" value="PbH1"/>
</dbReference>
<feature type="domain" description="Periplasmic copper-binding protein NosD beta helix" evidence="2">
    <location>
        <begin position="157"/>
        <end position="341"/>
    </location>
</feature>
<feature type="chain" id="PRO_5020634004" evidence="1">
    <location>
        <begin position="19"/>
        <end position="413"/>
    </location>
</feature>
<evidence type="ECO:0000256" key="1">
    <source>
        <dbReference type="SAM" id="SignalP"/>
    </source>
</evidence>
<comment type="caution">
    <text evidence="3">The sequence shown here is derived from an EMBL/GenBank/DDBJ whole genome shotgun (WGS) entry which is preliminary data.</text>
</comment>
<dbReference type="InterPro" id="IPR012334">
    <property type="entry name" value="Pectin_lyas_fold"/>
</dbReference>
<accession>A0A4R1B8D9</accession>
<reference evidence="3 4" key="1">
    <citation type="submission" date="2019-03" db="EMBL/GenBank/DDBJ databases">
        <authorList>
            <person name="Kim M.K.M."/>
        </authorList>
    </citation>
    <scope>NUCLEOTIDE SEQUENCE [LARGE SCALE GENOMIC DNA]</scope>
    <source>
        <strain evidence="3 4">17J68-12</strain>
    </source>
</reference>